<dbReference type="GO" id="GO:0032259">
    <property type="term" value="P:methylation"/>
    <property type="evidence" value="ECO:0007669"/>
    <property type="project" value="UniProtKB-KW"/>
</dbReference>
<keyword evidence="1" id="KW-0808">Transferase</keyword>
<reference evidence="1 2" key="1">
    <citation type="submission" date="2021-05" db="EMBL/GenBank/DDBJ databases">
        <title>A Polyphasic approach of four new species of the genus Ohtaekwangia: Ohtaekwangia histidinii sp. nov., Ohtaekwangia cretensis sp. nov., Ohtaekwangia indiensis sp. nov., Ohtaekwangia reichenbachii sp. nov. from diverse environment.</title>
        <authorList>
            <person name="Octaviana S."/>
        </authorList>
    </citation>
    <scope>NUCLEOTIDE SEQUENCE [LARGE SCALE GENOMIC DNA]</scope>
    <source>
        <strain evidence="1 2">PWU37</strain>
    </source>
</reference>
<organism evidence="1 2">
    <name type="scientific">Dawidia soli</name>
    <dbReference type="NCBI Taxonomy" id="2782352"/>
    <lineage>
        <taxon>Bacteria</taxon>
        <taxon>Pseudomonadati</taxon>
        <taxon>Bacteroidota</taxon>
        <taxon>Cytophagia</taxon>
        <taxon>Cytophagales</taxon>
        <taxon>Chryseotaleaceae</taxon>
        <taxon>Dawidia</taxon>
    </lineage>
</organism>
<sequence>MRQQGRYYFYPVQHCNMCGDTSDHHPILGHRLNRSQGFRPRTKTGITTTIQKCSRCGLIYANPQPVPFDLQDHYGVPPEDYWKPEYFQYDAHYFSQELATLRQLMTIQPGMKAMDIGAGLGKCMLSLAGAGFDAYGFEGSESFHQRALERMKIDPSKLKQGTMENVSYEPETFDFITFGAVLEHLYDPAQSIAKAVTWLKPGGVMHIEVPSSRYLISRLINTYYKLIATNYVTNLSPMHEPYHLFEFGLRSFEEHAQKTGYTIVLREYYVCSMAPFPRFLHPLLSYIMKKTGTGMQLAVWLKKNDMNTHRGS</sequence>
<evidence type="ECO:0000313" key="2">
    <source>
        <dbReference type="Proteomes" id="UP001319180"/>
    </source>
</evidence>
<evidence type="ECO:0000313" key="1">
    <source>
        <dbReference type="EMBL" id="MBT1686718.1"/>
    </source>
</evidence>
<dbReference type="InterPro" id="IPR029063">
    <property type="entry name" value="SAM-dependent_MTases_sf"/>
</dbReference>
<dbReference type="Pfam" id="PF13489">
    <property type="entry name" value="Methyltransf_23"/>
    <property type="match status" value="1"/>
</dbReference>
<accession>A0AAP2D781</accession>
<dbReference type="Proteomes" id="UP001319180">
    <property type="component" value="Unassembled WGS sequence"/>
</dbReference>
<dbReference type="RefSeq" id="WP_254089952.1">
    <property type="nucleotide sequence ID" value="NZ_JAHESC010000010.1"/>
</dbReference>
<name>A0AAP2D781_9BACT</name>
<dbReference type="Gene3D" id="3.40.50.150">
    <property type="entry name" value="Vaccinia Virus protein VP39"/>
    <property type="match status" value="1"/>
</dbReference>
<dbReference type="SUPFAM" id="SSF53335">
    <property type="entry name" value="S-adenosyl-L-methionine-dependent methyltransferases"/>
    <property type="match status" value="1"/>
</dbReference>
<dbReference type="GO" id="GO:0008168">
    <property type="term" value="F:methyltransferase activity"/>
    <property type="evidence" value="ECO:0007669"/>
    <property type="project" value="UniProtKB-KW"/>
</dbReference>
<comment type="caution">
    <text evidence="1">The sequence shown here is derived from an EMBL/GenBank/DDBJ whole genome shotgun (WGS) entry which is preliminary data.</text>
</comment>
<dbReference type="CDD" id="cd02440">
    <property type="entry name" value="AdoMet_MTases"/>
    <property type="match status" value="1"/>
</dbReference>
<gene>
    <name evidence="1" type="ORF">KK078_09130</name>
</gene>
<dbReference type="AlphaFoldDB" id="A0AAP2D781"/>
<dbReference type="PANTHER" id="PTHR43861:SF1">
    <property type="entry name" value="TRANS-ACONITATE 2-METHYLTRANSFERASE"/>
    <property type="match status" value="1"/>
</dbReference>
<keyword evidence="2" id="KW-1185">Reference proteome</keyword>
<proteinExistence type="predicted"/>
<dbReference type="EMBL" id="JAHESC010000010">
    <property type="protein sequence ID" value="MBT1686718.1"/>
    <property type="molecule type" value="Genomic_DNA"/>
</dbReference>
<dbReference type="PANTHER" id="PTHR43861">
    <property type="entry name" value="TRANS-ACONITATE 2-METHYLTRANSFERASE-RELATED"/>
    <property type="match status" value="1"/>
</dbReference>
<protein>
    <submittedName>
        <fullName evidence="1">Methyltransferase domain-containing protein</fullName>
    </submittedName>
</protein>
<keyword evidence="1" id="KW-0489">Methyltransferase</keyword>